<sequence length="91" mass="10393">MILFSGDTRSKLPVIKGKDIFKYLRKHGYVKRSCKGSHHSYKRADGKGSIITVAVHGNDEIREGTLRNLIKYLAMNEGKSEEEIKKELMEL</sequence>
<evidence type="ECO:0000256" key="5">
    <source>
        <dbReference type="ARBA" id="ARBA00022884"/>
    </source>
</evidence>
<evidence type="ECO:0000256" key="6">
    <source>
        <dbReference type="ARBA" id="ARBA00023016"/>
    </source>
</evidence>
<dbReference type="InterPro" id="IPR012933">
    <property type="entry name" value="HicA_mRNA_interferase"/>
</dbReference>
<evidence type="ECO:0000256" key="2">
    <source>
        <dbReference type="ARBA" id="ARBA00022722"/>
    </source>
</evidence>
<keyword evidence="8" id="KW-1185">Reference proteome</keyword>
<keyword evidence="1" id="KW-1277">Toxin-antitoxin system</keyword>
<gene>
    <name evidence="7" type="ORF">CUJ83_02500</name>
</gene>
<dbReference type="EMBL" id="PGCK01000002">
    <property type="protein sequence ID" value="MCD1293868.1"/>
    <property type="molecule type" value="Genomic_DNA"/>
</dbReference>
<evidence type="ECO:0000256" key="4">
    <source>
        <dbReference type="ARBA" id="ARBA00022801"/>
    </source>
</evidence>
<dbReference type="SUPFAM" id="SSF54786">
    <property type="entry name" value="YcfA/nrd intein domain"/>
    <property type="match status" value="1"/>
</dbReference>
<reference evidence="7 8" key="1">
    <citation type="submission" date="2017-11" db="EMBL/GenBank/DDBJ databases">
        <title>Isolation and Characterization of Family Methanocellaceae Species from Potential Methane Hydrate Area Offshore Southwestern Taiwan.</title>
        <authorList>
            <person name="Zhang W.-L."/>
            <person name="Chen W.-C."/>
            <person name="Lai M.-C."/>
            <person name="Chen S.-C."/>
        </authorList>
    </citation>
    <scope>NUCLEOTIDE SEQUENCE [LARGE SCALE GENOMIC DNA]</scope>
    <source>
        <strain evidence="7 8">CWC-04</strain>
    </source>
</reference>
<name>A0AAP2RAP5_9EURY</name>
<evidence type="ECO:0000313" key="8">
    <source>
        <dbReference type="Proteomes" id="UP001320159"/>
    </source>
</evidence>
<keyword evidence="4" id="KW-0378">Hydrolase</keyword>
<protein>
    <submittedName>
        <fullName evidence="7">Uncharacterized protein</fullName>
    </submittedName>
</protein>
<dbReference type="PANTHER" id="PTHR34873:SF3">
    <property type="entry name" value="ADDICTION MODULE TOXIN, HICA FAMILY"/>
    <property type="match status" value="1"/>
</dbReference>
<dbReference type="GO" id="GO:0016787">
    <property type="term" value="F:hydrolase activity"/>
    <property type="evidence" value="ECO:0007669"/>
    <property type="project" value="UniProtKB-KW"/>
</dbReference>
<dbReference type="Gene3D" id="3.30.920.30">
    <property type="entry name" value="Hypothetical protein"/>
    <property type="match status" value="1"/>
</dbReference>
<proteinExistence type="predicted"/>
<organism evidence="7 8">
    <name type="scientific">Methanooceanicella nereidis</name>
    <dbReference type="NCBI Taxonomy" id="2052831"/>
    <lineage>
        <taxon>Archaea</taxon>
        <taxon>Methanobacteriati</taxon>
        <taxon>Methanobacteriota</taxon>
        <taxon>Stenosarchaea group</taxon>
        <taxon>Methanomicrobia</taxon>
        <taxon>Methanocellales</taxon>
        <taxon>Methanocellaceae</taxon>
        <taxon>Methanooceanicella</taxon>
    </lineage>
</organism>
<accession>A0AAP2RAP5</accession>
<evidence type="ECO:0000256" key="3">
    <source>
        <dbReference type="ARBA" id="ARBA00022759"/>
    </source>
</evidence>
<dbReference type="InterPro" id="IPR038570">
    <property type="entry name" value="HicA_sf"/>
</dbReference>
<evidence type="ECO:0000313" key="7">
    <source>
        <dbReference type="EMBL" id="MCD1293868.1"/>
    </source>
</evidence>
<keyword evidence="2" id="KW-0540">Nuclease</keyword>
<evidence type="ECO:0000256" key="1">
    <source>
        <dbReference type="ARBA" id="ARBA00022649"/>
    </source>
</evidence>
<dbReference type="PANTHER" id="PTHR34873">
    <property type="entry name" value="SSR1766 PROTEIN"/>
    <property type="match status" value="1"/>
</dbReference>
<keyword evidence="3" id="KW-0255">Endonuclease</keyword>
<keyword evidence="5" id="KW-0694">RNA-binding</keyword>
<dbReference type="GO" id="GO:0003729">
    <property type="term" value="F:mRNA binding"/>
    <property type="evidence" value="ECO:0007669"/>
    <property type="project" value="InterPro"/>
</dbReference>
<dbReference type="Proteomes" id="UP001320159">
    <property type="component" value="Unassembled WGS sequence"/>
</dbReference>
<dbReference type="Pfam" id="PF07927">
    <property type="entry name" value="HicA_toxin"/>
    <property type="match status" value="1"/>
</dbReference>
<dbReference type="AlphaFoldDB" id="A0AAP2RAP5"/>
<dbReference type="GO" id="GO:0004519">
    <property type="term" value="F:endonuclease activity"/>
    <property type="evidence" value="ECO:0007669"/>
    <property type="project" value="UniProtKB-KW"/>
</dbReference>
<comment type="caution">
    <text evidence="7">The sequence shown here is derived from an EMBL/GenBank/DDBJ whole genome shotgun (WGS) entry which is preliminary data.</text>
</comment>
<keyword evidence="6" id="KW-0346">Stress response</keyword>